<proteinExistence type="predicted"/>
<gene>
    <name evidence="1" type="ORF">KOR34_13620</name>
</gene>
<reference evidence="1 2" key="1">
    <citation type="submission" date="2019-02" db="EMBL/GenBank/DDBJ databases">
        <title>Deep-cultivation of Planctomycetes and their phenomic and genomic characterization uncovers novel biology.</title>
        <authorList>
            <person name="Wiegand S."/>
            <person name="Jogler M."/>
            <person name="Boedeker C."/>
            <person name="Pinto D."/>
            <person name="Vollmers J."/>
            <person name="Rivas-Marin E."/>
            <person name="Kohn T."/>
            <person name="Peeters S.H."/>
            <person name="Heuer A."/>
            <person name="Rast P."/>
            <person name="Oberbeckmann S."/>
            <person name="Bunk B."/>
            <person name="Jeske O."/>
            <person name="Meyerdierks A."/>
            <person name="Storesund J.E."/>
            <person name="Kallscheuer N."/>
            <person name="Luecker S."/>
            <person name="Lage O.M."/>
            <person name="Pohl T."/>
            <person name="Merkel B.J."/>
            <person name="Hornburger P."/>
            <person name="Mueller R.-W."/>
            <person name="Bruemmer F."/>
            <person name="Labrenz M."/>
            <person name="Spormann A.M."/>
            <person name="Op Den Camp H."/>
            <person name="Overmann J."/>
            <person name="Amann R."/>
            <person name="Jetten M.S.M."/>
            <person name="Mascher T."/>
            <person name="Medema M.H."/>
            <person name="Devos D.P."/>
            <person name="Kaster A.-K."/>
            <person name="Ovreas L."/>
            <person name="Rohde M."/>
            <person name="Galperin M.Y."/>
            <person name="Jogler C."/>
        </authorList>
    </citation>
    <scope>NUCLEOTIDE SEQUENCE [LARGE SCALE GENOMIC DNA]</scope>
    <source>
        <strain evidence="1 2">KOR34</strain>
    </source>
</reference>
<sequence>MTLALLAACGCDDGAVRAAGTVLLEGAPAAGGRLTLTPVSGGERAFGMIDSAGRFDLRARDSSGVAPGSYRVSFRGKLDDRLRARLQQRSINIPNAGELTMVYESPQQATFDVPPEGGEDLQISISKSEGWQVFVSE</sequence>
<protein>
    <recommendedName>
        <fullName evidence="3">Carboxypeptidase regulatory-like domain-containing protein</fullName>
    </recommendedName>
</protein>
<accession>A0A5C5VCY7</accession>
<dbReference type="Proteomes" id="UP000316714">
    <property type="component" value="Unassembled WGS sequence"/>
</dbReference>
<evidence type="ECO:0000313" key="1">
    <source>
        <dbReference type="EMBL" id="TWT36456.1"/>
    </source>
</evidence>
<evidence type="ECO:0008006" key="3">
    <source>
        <dbReference type="Google" id="ProtNLM"/>
    </source>
</evidence>
<evidence type="ECO:0000313" key="2">
    <source>
        <dbReference type="Proteomes" id="UP000316714"/>
    </source>
</evidence>
<dbReference type="AlphaFoldDB" id="A0A5C5VCY7"/>
<comment type="caution">
    <text evidence="1">The sequence shown here is derived from an EMBL/GenBank/DDBJ whole genome shotgun (WGS) entry which is preliminary data.</text>
</comment>
<keyword evidence="2" id="KW-1185">Reference proteome</keyword>
<organism evidence="1 2">
    <name type="scientific">Posidoniimonas corsicana</name>
    <dbReference type="NCBI Taxonomy" id="1938618"/>
    <lineage>
        <taxon>Bacteria</taxon>
        <taxon>Pseudomonadati</taxon>
        <taxon>Planctomycetota</taxon>
        <taxon>Planctomycetia</taxon>
        <taxon>Pirellulales</taxon>
        <taxon>Lacipirellulaceae</taxon>
        <taxon>Posidoniimonas</taxon>
    </lineage>
</organism>
<dbReference type="EMBL" id="SIHJ01000001">
    <property type="protein sequence ID" value="TWT36456.1"/>
    <property type="molecule type" value="Genomic_DNA"/>
</dbReference>
<name>A0A5C5VCY7_9BACT</name>